<keyword evidence="2" id="KW-1185">Reference proteome</keyword>
<comment type="caution">
    <text evidence="1">The sequence shown here is derived from an EMBL/GenBank/DDBJ whole genome shotgun (WGS) entry which is preliminary data.</text>
</comment>
<sequence length="283" mass="31101">MYSGGGRRLFMVHKDGNCGKDDARLCAFVGRSHVLGTEPNAKTAEVTEVSRNGTKCVLPQFFSASLTPSQLDATANFSDVTVDFFLADSVLLSSLFVSVVGKRFEVDGDVPPEEVIFLRLKMYSAGGRRSSMVHKDGNNGDNFGGGRRLFISNKDGSCGKDDLRLCAIVGRSHVLGTEPNAKTAEVTESELPQSYSATLPSPQLDADFFFTAYSDNDVLPPFDALLLAVQCRKFFADLRPLDRILARVVRPGVAVLHVELVCMLSRFRRTLFTFMKGRLVRPF</sequence>
<protein>
    <submittedName>
        <fullName evidence="1">Uncharacterized protein</fullName>
    </submittedName>
</protein>
<evidence type="ECO:0000313" key="1">
    <source>
        <dbReference type="EMBL" id="KAL3082418.1"/>
    </source>
</evidence>
<proteinExistence type="predicted"/>
<evidence type="ECO:0000313" key="2">
    <source>
        <dbReference type="Proteomes" id="UP001620626"/>
    </source>
</evidence>
<dbReference type="AlphaFoldDB" id="A0ABD2J1Q5"/>
<name>A0ABD2J1Q5_9BILA</name>
<reference evidence="1 2" key="1">
    <citation type="submission" date="2024-10" db="EMBL/GenBank/DDBJ databases">
        <authorList>
            <person name="Kim D."/>
        </authorList>
    </citation>
    <scope>NUCLEOTIDE SEQUENCE [LARGE SCALE GENOMIC DNA]</scope>
    <source>
        <strain evidence="1">BH-2024</strain>
    </source>
</reference>
<gene>
    <name evidence="1" type="ORF">niasHT_038484</name>
</gene>
<dbReference type="Proteomes" id="UP001620626">
    <property type="component" value="Unassembled WGS sequence"/>
</dbReference>
<dbReference type="EMBL" id="JBICBT010001110">
    <property type="protein sequence ID" value="KAL3082418.1"/>
    <property type="molecule type" value="Genomic_DNA"/>
</dbReference>
<accession>A0ABD2J1Q5</accession>
<organism evidence="1 2">
    <name type="scientific">Heterodera trifolii</name>
    <dbReference type="NCBI Taxonomy" id="157864"/>
    <lineage>
        <taxon>Eukaryota</taxon>
        <taxon>Metazoa</taxon>
        <taxon>Ecdysozoa</taxon>
        <taxon>Nematoda</taxon>
        <taxon>Chromadorea</taxon>
        <taxon>Rhabditida</taxon>
        <taxon>Tylenchina</taxon>
        <taxon>Tylenchomorpha</taxon>
        <taxon>Tylenchoidea</taxon>
        <taxon>Heteroderidae</taxon>
        <taxon>Heteroderinae</taxon>
        <taxon>Heterodera</taxon>
    </lineage>
</organism>